<dbReference type="OrthoDB" id="3779192at2759"/>
<keyword evidence="2" id="KW-1133">Transmembrane helix</keyword>
<dbReference type="Proteomes" id="UP000799324">
    <property type="component" value="Unassembled WGS sequence"/>
</dbReference>
<keyword evidence="2" id="KW-0812">Transmembrane</keyword>
<feature type="compositionally biased region" description="Basic and acidic residues" evidence="1">
    <location>
        <begin position="223"/>
        <end position="240"/>
    </location>
</feature>
<dbReference type="EMBL" id="MU004292">
    <property type="protein sequence ID" value="KAF2661777.1"/>
    <property type="molecule type" value="Genomic_DNA"/>
</dbReference>
<organism evidence="3 4">
    <name type="scientific">Lophiostoma macrostomum CBS 122681</name>
    <dbReference type="NCBI Taxonomy" id="1314788"/>
    <lineage>
        <taxon>Eukaryota</taxon>
        <taxon>Fungi</taxon>
        <taxon>Dikarya</taxon>
        <taxon>Ascomycota</taxon>
        <taxon>Pezizomycotina</taxon>
        <taxon>Dothideomycetes</taxon>
        <taxon>Pleosporomycetidae</taxon>
        <taxon>Pleosporales</taxon>
        <taxon>Lophiostomataceae</taxon>
        <taxon>Lophiostoma</taxon>
    </lineage>
</organism>
<evidence type="ECO:0000313" key="4">
    <source>
        <dbReference type="Proteomes" id="UP000799324"/>
    </source>
</evidence>
<accession>A0A6A6TRJ5</accession>
<evidence type="ECO:0000313" key="3">
    <source>
        <dbReference type="EMBL" id="KAF2661777.1"/>
    </source>
</evidence>
<keyword evidence="4" id="KW-1185">Reference proteome</keyword>
<dbReference type="AlphaFoldDB" id="A0A6A6TRJ5"/>
<evidence type="ECO:0000256" key="1">
    <source>
        <dbReference type="SAM" id="MobiDB-lite"/>
    </source>
</evidence>
<evidence type="ECO:0000256" key="2">
    <source>
        <dbReference type="SAM" id="Phobius"/>
    </source>
</evidence>
<gene>
    <name evidence="3" type="ORF">K491DRAFT_710610</name>
</gene>
<feature type="transmembrane region" description="Helical" evidence="2">
    <location>
        <begin position="12"/>
        <end position="31"/>
    </location>
</feature>
<feature type="transmembrane region" description="Helical" evidence="2">
    <location>
        <begin position="71"/>
        <end position="92"/>
    </location>
</feature>
<proteinExistence type="predicted"/>
<keyword evidence="2" id="KW-0472">Membrane</keyword>
<feature type="region of interest" description="Disordered" evidence="1">
    <location>
        <begin position="214"/>
        <end position="303"/>
    </location>
</feature>
<name>A0A6A6TRJ5_9PLEO</name>
<protein>
    <submittedName>
        <fullName evidence="3">Uncharacterized protein</fullName>
    </submittedName>
</protein>
<feature type="transmembrane region" description="Helical" evidence="2">
    <location>
        <begin position="149"/>
        <end position="179"/>
    </location>
</feature>
<reference evidence="3" key="1">
    <citation type="journal article" date="2020" name="Stud. Mycol.">
        <title>101 Dothideomycetes genomes: a test case for predicting lifestyles and emergence of pathogens.</title>
        <authorList>
            <person name="Haridas S."/>
            <person name="Albert R."/>
            <person name="Binder M."/>
            <person name="Bloem J."/>
            <person name="Labutti K."/>
            <person name="Salamov A."/>
            <person name="Andreopoulos B."/>
            <person name="Baker S."/>
            <person name="Barry K."/>
            <person name="Bills G."/>
            <person name="Bluhm B."/>
            <person name="Cannon C."/>
            <person name="Castanera R."/>
            <person name="Culley D."/>
            <person name="Daum C."/>
            <person name="Ezra D."/>
            <person name="Gonzalez J."/>
            <person name="Henrissat B."/>
            <person name="Kuo A."/>
            <person name="Liang C."/>
            <person name="Lipzen A."/>
            <person name="Lutzoni F."/>
            <person name="Magnuson J."/>
            <person name="Mondo S."/>
            <person name="Nolan M."/>
            <person name="Ohm R."/>
            <person name="Pangilinan J."/>
            <person name="Park H.-J."/>
            <person name="Ramirez L."/>
            <person name="Alfaro M."/>
            <person name="Sun H."/>
            <person name="Tritt A."/>
            <person name="Yoshinaga Y."/>
            <person name="Zwiers L.-H."/>
            <person name="Turgeon B."/>
            <person name="Goodwin S."/>
            <person name="Spatafora J."/>
            <person name="Crous P."/>
            <person name="Grigoriev I."/>
        </authorList>
    </citation>
    <scope>NUCLEOTIDE SEQUENCE</scope>
    <source>
        <strain evidence="3">CBS 122681</strain>
    </source>
</reference>
<feature type="transmembrane region" description="Helical" evidence="2">
    <location>
        <begin position="104"/>
        <end position="129"/>
    </location>
</feature>
<sequence length="303" mass="32347">MGAGWGNAVLAGLRSLVVVVALAVIGLGAFVEYMMHDIDVRGEGLLDIVPMNEDRKEAWRAFFDALVNSQIRIWIAIAAGSFTFLAVLMVFLSYKIERFKMSRYVTIPLEFLSMLAMTAAFVGPLTLAIKMMPVCANLPTSTSRDLTTFSMVCPLTTAYTVAGGVGSFLLAITSLAALISACSQARNQKVCSFEPTASTLGMTHGYQAVIPPQSRSTIPTLYDPRKPEPGSDDKSPRGSEEVGLAVSGEEMGMAVARRDSGLSTKSGDSAGAAEISGPLGLEKPEVVAQMRPARPWSEMPKRG</sequence>